<dbReference type="GO" id="GO:0003677">
    <property type="term" value="F:DNA binding"/>
    <property type="evidence" value="ECO:0007669"/>
    <property type="project" value="InterPro"/>
</dbReference>
<sequence length="338" mass="38710">MVLKIWQDIEKGKLHPLFLVTGTENFLLQETTKKIVQAGLNEEEKDFNLSVHDMEETSVDVAIEDAETLPFLGEKRIVIIQNPVFLTAEKKKEKIDHNLDRLIQYIQEPAPFTTMVFSAPYEKLDERKKITKLIKKQAQIVEAKNLSNNETELFIHSLAKQEGNTIESAAVLEIMFLTNGNLTAISQEMNKLCTYAGFGNDITQELTSQLVARSLEQNIFELIDKVVNKKGEKALQIFYDLLKTNEEPIKILSLITTQFRLILQTKQLSSAGYGQKQIAGNIKIHPYRVKLALEQARLFDEEELKDIIKQLADADYELKTGKKDKKLIIELFLLKLFK</sequence>
<feature type="domain" description="DNA polymerase III delta subunit-like C-terminal" evidence="10">
    <location>
        <begin position="216"/>
        <end position="336"/>
    </location>
</feature>
<dbReference type="Gene3D" id="3.40.50.300">
    <property type="entry name" value="P-loop containing nucleotide triphosphate hydrolases"/>
    <property type="match status" value="1"/>
</dbReference>
<dbReference type="InterPro" id="IPR048466">
    <property type="entry name" value="DNA_pol3_delta-like_C"/>
</dbReference>
<dbReference type="PANTHER" id="PTHR34388">
    <property type="entry name" value="DNA POLYMERASE III SUBUNIT DELTA"/>
    <property type="match status" value="1"/>
</dbReference>
<dbReference type="GO" id="GO:0003887">
    <property type="term" value="F:DNA-directed DNA polymerase activity"/>
    <property type="evidence" value="ECO:0007669"/>
    <property type="project" value="UniProtKB-KW"/>
</dbReference>
<evidence type="ECO:0000256" key="8">
    <source>
        <dbReference type="ARBA" id="ARBA00049244"/>
    </source>
</evidence>
<keyword evidence="4 11" id="KW-0548">Nucleotidyltransferase</keyword>
<evidence type="ECO:0000256" key="7">
    <source>
        <dbReference type="ARBA" id="ARBA00034754"/>
    </source>
</evidence>
<dbReference type="SUPFAM" id="SSF48019">
    <property type="entry name" value="post-AAA+ oligomerization domain-like"/>
    <property type="match status" value="1"/>
</dbReference>
<reference evidence="11" key="1">
    <citation type="submission" date="2020-09" db="EMBL/GenBank/DDBJ databases">
        <title>A novel bacterium of genus Bacillus, isolated from South China Sea.</title>
        <authorList>
            <person name="Huang H."/>
            <person name="Mo K."/>
            <person name="Hu Y."/>
        </authorList>
    </citation>
    <scope>NUCLEOTIDE SEQUENCE</scope>
    <source>
        <strain evidence="11">IB182487</strain>
    </source>
</reference>
<dbReference type="GO" id="GO:0006261">
    <property type="term" value="P:DNA-templated DNA replication"/>
    <property type="evidence" value="ECO:0007669"/>
    <property type="project" value="TreeGrafter"/>
</dbReference>
<dbReference type="Gene3D" id="1.10.8.60">
    <property type="match status" value="1"/>
</dbReference>
<gene>
    <name evidence="11" type="primary">holA</name>
    <name evidence="11" type="ORF">IC621_17770</name>
</gene>
<keyword evidence="3 11" id="KW-0808">Transferase</keyword>
<evidence type="ECO:0000256" key="2">
    <source>
        <dbReference type="ARBA" id="ARBA00017703"/>
    </source>
</evidence>
<dbReference type="AlphaFoldDB" id="A0A926RYH3"/>
<dbReference type="InterPro" id="IPR010372">
    <property type="entry name" value="DNA_pol3_delta_N"/>
</dbReference>
<dbReference type="EMBL" id="JACXAI010000025">
    <property type="protein sequence ID" value="MBD1382081.1"/>
    <property type="molecule type" value="Genomic_DNA"/>
</dbReference>
<comment type="similarity">
    <text evidence="7">Belongs to the DNA polymerase HolA subunit family.</text>
</comment>
<dbReference type="Pfam" id="PF21694">
    <property type="entry name" value="DNA_pol3_delta_C"/>
    <property type="match status" value="1"/>
</dbReference>
<keyword evidence="6" id="KW-0239">DNA-directed DNA polymerase</keyword>
<feature type="domain" description="DNA polymerase III delta N-terminal" evidence="9">
    <location>
        <begin position="19"/>
        <end position="144"/>
    </location>
</feature>
<organism evidence="11 12">
    <name type="scientific">Metabacillus arenae</name>
    <dbReference type="NCBI Taxonomy" id="2771434"/>
    <lineage>
        <taxon>Bacteria</taxon>
        <taxon>Bacillati</taxon>
        <taxon>Bacillota</taxon>
        <taxon>Bacilli</taxon>
        <taxon>Bacillales</taxon>
        <taxon>Bacillaceae</taxon>
        <taxon>Metabacillus</taxon>
    </lineage>
</organism>
<evidence type="ECO:0000313" key="11">
    <source>
        <dbReference type="EMBL" id="MBD1382081.1"/>
    </source>
</evidence>
<keyword evidence="5" id="KW-0235">DNA replication</keyword>
<keyword evidence="12" id="KW-1185">Reference proteome</keyword>
<evidence type="ECO:0000259" key="9">
    <source>
        <dbReference type="Pfam" id="PF06144"/>
    </source>
</evidence>
<evidence type="ECO:0000256" key="5">
    <source>
        <dbReference type="ARBA" id="ARBA00022705"/>
    </source>
</evidence>
<protein>
    <recommendedName>
        <fullName evidence="2">DNA polymerase III subunit delta</fullName>
        <ecNumber evidence="1">2.7.7.7</ecNumber>
    </recommendedName>
</protein>
<name>A0A926RYH3_9BACI</name>
<evidence type="ECO:0000256" key="6">
    <source>
        <dbReference type="ARBA" id="ARBA00022932"/>
    </source>
</evidence>
<evidence type="ECO:0000313" key="12">
    <source>
        <dbReference type="Proteomes" id="UP000626844"/>
    </source>
</evidence>
<evidence type="ECO:0000259" key="10">
    <source>
        <dbReference type="Pfam" id="PF21694"/>
    </source>
</evidence>
<proteinExistence type="inferred from homology"/>
<dbReference type="NCBIfam" id="TIGR01128">
    <property type="entry name" value="holA"/>
    <property type="match status" value="1"/>
</dbReference>
<evidence type="ECO:0000256" key="1">
    <source>
        <dbReference type="ARBA" id="ARBA00012417"/>
    </source>
</evidence>
<dbReference type="RefSeq" id="WP_191159924.1">
    <property type="nucleotide sequence ID" value="NZ_JACXAI010000025.1"/>
</dbReference>
<dbReference type="InterPro" id="IPR008921">
    <property type="entry name" value="DNA_pol3_clamp-load_cplx_C"/>
</dbReference>
<dbReference type="Pfam" id="PF06144">
    <property type="entry name" value="DNA_pol3_delta"/>
    <property type="match status" value="1"/>
</dbReference>
<dbReference type="GO" id="GO:0009360">
    <property type="term" value="C:DNA polymerase III complex"/>
    <property type="evidence" value="ECO:0007669"/>
    <property type="project" value="InterPro"/>
</dbReference>
<comment type="catalytic activity">
    <reaction evidence="8">
        <text>DNA(n) + a 2'-deoxyribonucleoside 5'-triphosphate = DNA(n+1) + diphosphate</text>
        <dbReference type="Rhea" id="RHEA:22508"/>
        <dbReference type="Rhea" id="RHEA-COMP:17339"/>
        <dbReference type="Rhea" id="RHEA-COMP:17340"/>
        <dbReference type="ChEBI" id="CHEBI:33019"/>
        <dbReference type="ChEBI" id="CHEBI:61560"/>
        <dbReference type="ChEBI" id="CHEBI:173112"/>
        <dbReference type="EC" id="2.7.7.7"/>
    </reaction>
</comment>
<accession>A0A926RYH3</accession>
<dbReference type="InterPro" id="IPR005790">
    <property type="entry name" value="DNA_polIII_delta"/>
</dbReference>
<evidence type="ECO:0000256" key="3">
    <source>
        <dbReference type="ARBA" id="ARBA00022679"/>
    </source>
</evidence>
<dbReference type="Gene3D" id="1.20.272.10">
    <property type="match status" value="1"/>
</dbReference>
<dbReference type="PANTHER" id="PTHR34388:SF1">
    <property type="entry name" value="DNA POLYMERASE III SUBUNIT DELTA"/>
    <property type="match status" value="1"/>
</dbReference>
<dbReference type="InterPro" id="IPR027417">
    <property type="entry name" value="P-loop_NTPase"/>
</dbReference>
<dbReference type="Proteomes" id="UP000626844">
    <property type="component" value="Unassembled WGS sequence"/>
</dbReference>
<comment type="caution">
    <text evidence="11">The sequence shown here is derived from an EMBL/GenBank/DDBJ whole genome shotgun (WGS) entry which is preliminary data.</text>
</comment>
<evidence type="ECO:0000256" key="4">
    <source>
        <dbReference type="ARBA" id="ARBA00022695"/>
    </source>
</evidence>
<dbReference type="EC" id="2.7.7.7" evidence="1"/>
<dbReference type="SUPFAM" id="SSF52540">
    <property type="entry name" value="P-loop containing nucleoside triphosphate hydrolases"/>
    <property type="match status" value="1"/>
</dbReference>